<keyword evidence="1" id="KW-0812">Transmembrane</keyword>
<dbReference type="EMBL" id="SMOL01000487">
    <property type="protein sequence ID" value="KAB2610742.1"/>
    <property type="molecule type" value="Genomic_DNA"/>
</dbReference>
<dbReference type="GO" id="GO:0016020">
    <property type="term" value="C:membrane"/>
    <property type="evidence" value="ECO:0007669"/>
    <property type="project" value="TreeGrafter"/>
</dbReference>
<sequence length="325" mass="36659">MCEEIKDFDMQQMNSSPVRPSIFSAVSQGNVEFITHICKANPELVWSINHMSRGIFDFAIECRQEKIYNLLYGISAKDWISNLVDHSDNNKLHMAGLLSPPAQLNRIPGAALQMQRELQWYKEVETIVPPKFLEYRNRDERLTPRELFTKNHSALLREGEKWMKEAATSYTVVGALIITIMFAAVITIPGGSGDTSFPIFISEKLFMLFIVSDAISLFSSTTATLTFLGILTSRFAEDDFMKSLPTKMVIGLATLFLAIATMMIAFSAALLIIVRGQSWIVIPTILLSSVPVTLFAWMQFPPPQVKITVSTYGKGIFNRNMKRWL</sequence>
<reference evidence="3 4" key="1">
    <citation type="submission" date="2019-09" db="EMBL/GenBank/DDBJ databases">
        <authorList>
            <person name="Ou C."/>
        </authorList>
    </citation>
    <scope>NUCLEOTIDE SEQUENCE [LARGE SCALE GENOMIC DNA]</scope>
    <source>
        <strain evidence="3">S2</strain>
        <tissue evidence="3">Leaf</tissue>
    </source>
</reference>
<proteinExistence type="predicted"/>
<reference evidence="3 4" key="3">
    <citation type="submission" date="2019-11" db="EMBL/GenBank/DDBJ databases">
        <title>A de novo genome assembly of a pear dwarfing rootstock.</title>
        <authorList>
            <person name="Wang F."/>
            <person name="Wang J."/>
            <person name="Li S."/>
            <person name="Zhang Y."/>
            <person name="Fang M."/>
            <person name="Ma L."/>
            <person name="Zhao Y."/>
            <person name="Jiang S."/>
        </authorList>
    </citation>
    <scope>NUCLEOTIDE SEQUENCE [LARGE SCALE GENOMIC DNA]</scope>
    <source>
        <strain evidence="3">S2</strain>
        <tissue evidence="3">Leaf</tissue>
    </source>
</reference>
<feature type="transmembrane region" description="Helical" evidence="1">
    <location>
        <begin position="167"/>
        <end position="186"/>
    </location>
</feature>
<feature type="transmembrane region" description="Helical" evidence="1">
    <location>
        <begin position="279"/>
        <end position="298"/>
    </location>
</feature>
<accession>A0A5N5GBC5</accession>
<keyword evidence="1" id="KW-0472">Membrane</keyword>
<feature type="transmembrane region" description="Helical" evidence="1">
    <location>
        <begin position="206"/>
        <end position="228"/>
    </location>
</feature>
<dbReference type="AlphaFoldDB" id="A0A5N5GBC5"/>
<dbReference type="InterPro" id="IPR026961">
    <property type="entry name" value="PGG_dom"/>
</dbReference>
<evidence type="ECO:0000313" key="4">
    <source>
        <dbReference type="Proteomes" id="UP000327157"/>
    </source>
</evidence>
<comment type="caution">
    <text evidence="3">The sequence shown here is derived from an EMBL/GenBank/DDBJ whole genome shotgun (WGS) entry which is preliminary data.</text>
</comment>
<protein>
    <submittedName>
        <fullName evidence="3">Ankyrin repeat-containing protein</fullName>
    </submittedName>
</protein>
<dbReference type="PANTHER" id="PTHR24177">
    <property type="entry name" value="CASKIN"/>
    <property type="match status" value="1"/>
</dbReference>
<feature type="transmembrane region" description="Helical" evidence="1">
    <location>
        <begin position="249"/>
        <end position="273"/>
    </location>
</feature>
<feature type="domain" description="PGG" evidence="2">
    <location>
        <begin position="160"/>
        <end position="271"/>
    </location>
</feature>
<keyword evidence="1" id="KW-1133">Transmembrane helix</keyword>
<dbReference type="PANTHER" id="PTHR24177:SF329">
    <property type="entry name" value="ANKYRIN REPEAT PROTEIN"/>
    <property type="match status" value="1"/>
</dbReference>
<dbReference type="OrthoDB" id="1184773at2759"/>
<organism evidence="3 4">
    <name type="scientific">Pyrus ussuriensis x Pyrus communis</name>
    <dbReference type="NCBI Taxonomy" id="2448454"/>
    <lineage>
        <taxon>Eukaryota</taxon>
        <taxon>Viridiplantae</taxon>
        <taxon>Streptophyta</taxon>
        <taxon>Embryophyta</taxon>
        <taxon>Tracheophyta</taxon>
        <taxon>Spermatophyta</taxon>
        <taxon>Magnoliopsida</taxon>
        <taxon>eudicotyledons</taxon>
        <taxon>Gunneridae</taxon>
        <taxon>Pentapetalae</taxon>
        <taxon>rosids</taxon>
        <taxon>fabids</taxon>
        <taxon>Rosales</taxon>
        <taxon>Rosaceae</taxon>
        <taxon>Amygdaloideae</taxon>
        <taxon>Maleae</taxon>
        <taxon>Pyrus</taxon>
    </lineage>
</organism>
<evidence type="ECO:0000313" key="3">
    <source>
        <dbReference type="EMBL" id="KAB2610742.1"/>
    </source>
</evidence>
<keyword evidence="4" id="KW-1185">Reference proteome</keyword>
<name>A0A5N5GBC5_9ROSA</name>
<dbReference type="Pfam" id="PF13962">
    <property type="entry name" value="PGG"/>
    <property type="match status" value="1"/>
</dbReference>
<evidence type="ECO:0000259" key="2">
    <source>
        <dbReference type="Pfam" id="PF13962"/>
    </source>
</evidence>
<evidence type="ECO:0000256" key="1">
    <source>
        <dbReference type="SAM" id="Phobius"/>
    </source>
</evidence>
<dbReference type="Proteomes" id="UP000327157">
    <property type="component" value="Chromosome 17"/>
</dbReference>
<reference evidence="4" key="2">
    <citation type="submission" date="2019-10" db="EMBL/GenBank/DDBJ databases">
        <title>A de novo genome assembly of a pear dwarfing rootstock.</title>
        <authorList>
            <person name="Wang F."/>
            <person name="Wang J."/>
            <person name="Li S."/>
            <person name="Zhang Y."/>
            <person name="Fang M."/>
            <person name="Ma L."/>
            <person name="Zhao Y."/>
            <person name="Jiang S."/>
        </authorList>
    </citation>
    <scope>NUCLEOTIDE SEQUENCE [LARGE SCALE GENOMIC DNA]</scope>
</reference>
<gene>
    <name evidence="3" type="ORF">D8674_018774</name>
</gene>